<organism evidence="1 2">
    <name type="scientific">Ixodes persulcatus</name>
    <name type="common">Taiga tick</name>
    <dbReference type="NCBI Taxonomy" id="34615"/>
    <lineage>
        <taxon>Eukaryota</taxon>
        <taxon>Metazoa</taxon>
        <taxon>Ecdysozoa</taxon>
        <taxon>Arthropoda</taxon>
        <taxon>Chelicerata</taxon>
        <taxon>Arachnida</taxon>
        <taxon>Acari</taxon>
        <taxon>Parasitiformes</taxon>
        <taxon>Ixodida</taxon>
        <taxon>Ixodoidea</taxon>
        <taxon>Ixodidae</taxon>
        <taxon>Ixodinae</taxon>
        <taxon>Ixodes</taxon>
    </lineage>
</organism>
<accession>A0AC60QBK8</accession>
<evidence type="ECO:0000313" key="1">
    <source>
        <dbReference type="EMBL" id="KAG0430128.1"/>
    </source>
</evidence>
<evidence type="ECO:0000313" key="2">
    <source>
        <dbReference type="Proteomes" id="UP000805193"/>
    </source>
</evidence>
<sequence length="79" mass="8247">MTRGADESRNGSSAATVRVVLKASDGGRGGHEMRGGSLEQRVTWNGSGGARPAKAIVRLVRDGAVYALHIEGEDILIAM</sequence>
<name>A0AC60QBK8_IXOPE</name>
<reference evidence="1 2" key="1">
    <citation type="journal article" date="2020" name="Cell">
        <title>Large-Scale Comparative Analyses of Tick Genomes Elucidate Their Genetic Diversity and Vector Capacities.</title>
        <authorList>
            <consortium name="Tick Genome and Microbiome Consortium (TIGMIC)"/>
            <person name="Jia N."/>
            <person name="Wang J."/>
            <person name="Shi W."/>
            <person name="Du L."/>
            <person name="Sun Y."/>
            <person name="Zhan W."/>
            <person name="Jiang J.F."/>
            <person name="Wang Q."/>
            <person name="Zhang B."/>
            <person name="Ji P."/>
            <person name="Bell-Sakyi L."/>
            <person name="Cui X.M."/>
            <person name="Yuan T.T."/>
            <person name="Jiang B.G."/>
            <person name="Yang W.F."/>
            <person name="Lam T.T."/>
            <person name="Chang Q.C."/>
            <person name="Ding S.J."/>
            <person name="Wang X.J."/>
            <person name="Zhu J.G."/>
            <person name="Ruan X.D."/>
            <person name="Zhao L."/>
            <person name="Wei J.T."/>
            <person name="Ye R.Z."/>
            <person name="Que T.C."/>
            <person name="Du C.H."/>
            <person name="Zhou Y.H."/>
            <person name="Cheng J.X."/>
            <person name="Dai P.F."/>
            <person name="Guo W.B."/>
            <person name="Han X.H."/>
            <person name="Huang E.J."/>
            <person name="Li L.F."/>
            <person name="Wei W."/>
            <person name="Gao Y.C."/>
            <person name="Liu J.Z."/>
            <person name="Shao H.Z."/>
            <person name="Wang X."/>
            <person name="Wang C.C."/>
            <person name="Yang T.C."/>
            <person name="Huo Q.B."/>
            <person name="Li W."/>
            <person name="Chen H.Y."/>
            <person name="Chen S.E."/>
            <person name="Zhou L.G."/>
            <person name="Ni X.B."/>
            <person name="Tian J.H."/>
            <person name="Sheng Y."/>
            <person name="Liu T."/>
            <person name="Pan Y.S."/>
            <person name="Xia L.Y."/>
            <person name="Li J."/>
            <person name="Zhao F."/>
            <person name="Cao W.C."/>
        </authorList>
    </citation>
    <scope>NUCLEOTIDE SEQUENCE [LARGE SCALE GENOMIC DNA]</scope>
    <source>
        <strain evidence="1">Iper-2018</strain>
    </source>
</reference>
<protein>
    <submittedName>
        <fullName evidence="1">Uncharacterized protein</fullName>
    </submittedName>
</protein>
<dbReference type="Proteomes" id="UP000805193">
    <property type="component" value="Unassembled WGS sequence"/>
</dbReference>
<dbReference type="EMBL" id="JABSTQ010009349">
    <property type="protein sequence ID" value="KAG0430128.1"/>
    <property type="molecule type" value="Genomic_DNA"/>
</dbReference>
<comment type="caution">
    <text evidence="1">The sequence shown here is derived from an EMBL/GenBank/DDBJ whole genome shotgun (WGS) entry which is preliminary data.</text>
</comment>
<keyword evidence="2" id="KW-1185">Reference proteome</keyword>
<proteinExistence type="predicted"/>
<gene>
    <name evidence="1" type="ORF">HPB47_022978</name>
</gene>